<dbReference type="Proteomes" id="UP001498398">
    <property type="component" value="Unassembled WGS sequence"/>
</dbReference>
<sequence length="248" mass="27754">MPSTTTDSWAKQLSDLATNFEKCCGAAALFYWSSQNSASTGLRLEAPAIMYEFVDNFNFGHDPEGVLFFHNAEDFNDDEQVTYKIVYNKSVTPVIVRVEFYGEDGDYKAGFITNETANMDTYLNKYIKDGAGKFSPYKGAIAFGRLHKNQAGTQTTLKLDPIGREAIFTVNDKTHPISTIGSFYYNAMSDFTAGTPNVVADYNKERVAFYQKLNGSDQKFVGVFYPNIALPDGDDDHYQPVDATWKDL</sequence>
<evidence type="ECO:0000313" key="2">
    <source>
        <dbReference type="Proteomes" id="UP001498398"/>
    </source>
</evidence>
<accession>A0ABR1JEK2</accession>
<reference evidence="1 2" key="1">
    <citation type="submission" date="2024-01" db="EMBL/GenBank/DDBJ databases">
        <title>A draft genome for the cacao thread blight pathogen Marasmiellus scandens.</title>
        <authorList>
            <person name="Baruah I.K."/>
            <person name="Leung J."/>
            <person name="Bukari Y."/>
            <person name="Amoako-Attah I."/>
            <person name="Meinhardt L.W."/>
            <person name="Bailey B.A."/>
            <person name="Cohen S.P."/>
        </authorList>
    </citation>
    <scope>NUCLEOTIDE SEQUENCE [LARGE SCALE GENOMIC DNA]</scope>
    <source>
        <strain evidence="1 2">GH-19</strain>
    </source>
</reference>
<gene>
    <name evidence="1" type="ORF">VKT23_010889</name>
</gene>
<dbReference type="EMBL" id="JBANRG010000022">
    <property type="protein sequence ID" value="KAK7455852.1"/>
    <property type="molecule type" value="Genomic_DNA"/>
</dbReference>
<keyword evidence="2" id="KW-1185">Reference proteome</keyword>
<proteinExistence type="predicted"/>
<protein>
    <submittedName>
        <fullName evidence="1">Uncharacterized protein</fullName>
    </submittedName>
</protein>
<name>A0ABR1JEK2_9AGAR</name>
<comment type="caution">
    <text evidence="1">The sequence shown here is derived from an EMBL/GenBank/DDBJ whole genome shotgun (WGS) entry which is preliminary data.</text>
</comment>
<evidence type="ECO:0000313" key="1">
    <source>
        <dbReference type="EMBL" id="KAK7455852.1"/>
    </source>
</evidence>
<organism evidence="1 2">
    <name type="scientific">Marasmiellus scandens</name>
    <dbReference type="NCBI Taxonomy" id="2682957"/>
    <lineage>
        <taxon>Eukaryota</taxon>
        <taxon>Fungi</taxon>
        <taxon>Dikarya</taxon>
        <taxon>Basidiomycota</taxon>
        <taxon>Agaricomycotina</taxon>
        <taxon>Agaricomycetes</taxon>
        <taxon>Agaricomycetidae</taxon>
        <taxon>Agaricales</taxon>
        <taxon>Marasmiineae</taxon>
        <taxon>Omphalotaceae</taxon>
        <taxon>Marasmiellus</taxon>
    </lineage>
</organism>